<keyword evidence="3 8" id="KW-0812">Transmembrane</keyword>
<comment type="subcellular location">
    <subcellularLocation>
        <location evidence="1">Cell membrane</location>
        <topology evidence="1">Single-pass type II membrane protein</topology>
    </subcellularLocation>
</comment>
<dbReference type="SUPFAM" id="SSF109998">
    <property type="entry name" value="Triger factor/SurA peptide-binding domain-like"/>
    <property type="match status" value="1"/>
</dbReference>
<dbReference type="Proteomes" id="UP000706333">
    <property type="component" value="Unassembled WGS sequence"/>
</dbReference>
<evidence type="ECO:0000313" key="10">
    <source>
        <dbReference type="EMBL" id="MBK5926971.1"/>
    </source>
</evidence>
<reference evidence="10" key="1">
    <citation type="submission" date="2017-05" db="EMBL/GenBank/DDBJ databases">
        <authorList>
            <person name="Imhoff J.F."/>
            <person name="Rahn T."/>
            <person name="Kuenzel S."/>
            <person name="Neulinger S.C."/>
        </authorList>
    </citation>
    <scope>NUCLEOTIDE SEQUENCE</scope>
    <source>
        <strain evidence="10">LMG 28126</strain>
    </source>
</reference>
<dbReference type="PANTHER" id="PTHR47529:SF1">
    <property type="entry name" value="PERIPLASMIC CHAPERONE PPID"/>
    <property type="match status" value="1"/>
</dbReference>
<evidence type="ECO:0000256" key="6">
    <source>
        <dbReference type="ARBA" id="ARBA00023186"/>
    </source>
</evidence>
<keyword evidence="6" id="KW-0143">Chaperone</keyword>
<keyword evidence="4 8" id="KW-1133">Transmembrane helix</keyword>
<evidence type="ECO:0000313" key="11">
    <source>
        <dbReference type="Proteomes" id="UP000706333"/>
    </source>
</evidence>
<dbReference type="GO" id="GO:0005886">
    <property type="term" value="C:plasma membrane"/>
    <property type="evidence" value="ECO:0007669"/>
    <property type="project" value="UniProtKB-SubCell"/>
</dbReference>
<dbReference type="Pfam" id="PF13145">
    <property type="entry name" value="Rotamase_2"/>
    <property type="match status" value="1"/>
</dbReference>
<dbReference type="EMBL" id="NHSD01000190">
    <property type="protein sequence ID" value="MBK5926971.1"/>
    <property type="molecule type" value="Genomic_DNA"/>
</dbReference>
<dbReference type="Pfam" id="PF13624">
    <property type="entry name" value="SurA_N_3"/>
    <property type="match status" value="1"/>
</dbReference>
<protein>
    <recommendedName>
        <fullName evidence="9">PpiC domain-containing protein</fullName>
    </recommendedName>
</protein>
<sequence length="617" mass="66522">MAKAGGKGKTSRFIVWIILGLLIIGLAGFGVDGFGGSVRSVGQVGEREISAEDYFRTLQREIRGIQEQAGRALPWSEVRDAGLDRAVLRRMVTTAALENEAMRLGISVGDATVRDEVLSVPAFRGIDGSFSRDAYRIALQQEGWSEREFEDRIRMELAREILQAGAVSAVPAPEAMTGVIFDWFAERRDIEVITVDRGALEAPVPTPTEADLRAFHADNGALFTLPEGPRIAYVWATPAMIADTVTVPEDALRAAFEARADEFRRPERRIIERLVFSSADDADAARARIDAGEDFADIVAGRGMSLEDTDMGDVTEAELGAAGAEVFALPGPGVAGPLPSPFGPALYNVVAILNAQETAFEDAAETLRDELSLERARVILSDAFDDYEDLLAGGATLEELAAQTALEAGSIVLRPGTRDGIAGYASFREAAAGAREGDFPQMFALDDGGVFALRLDGEEPARVQDFEEVELRVLEAWDSAEASARVADRAADIAAALEAGDSAADLGLATARHDELRRTDRLSDLPPQVVAAAFEIAREGSHRVIEGDETAFVVTLRAIRPADTATDTARRERDAIAEEVRASLAQDVFTAWARQLEREAGIRIDQTALDAVHAQFR</sequence>
<gene>
    <name evidence="10" type="ORF">CCR87_06365</name>
</gene>
<accession>A0A934WIL4</accession>
<comment type="similarity">
    <text evidence="7">Belongs to the PpiD chaperone family.</text>
</comment>
<evidence type="ECO:0000256" key="7">
    <source>
        <dbReference type="ARBA" id="ARBA00038408"/>
    </source>
</evidence>
<keyword evidence="11" id="KW-1185">Reference proteome</keyword>
<organism evidence="10 11">
    <name type="scientific">Rhodobaculum claviforme</name>
    <dbReference type="NCBI Taxonomy" id="1549854"/>
    <lineage>
        <taxon>Bacteria</taxon>
        <taxon>Pseudomonadati</taxon>
        <taxon>Pseudomonadota</taxon>
        <taxon>Alphaproteobacteria</taxon>
        <taxon>Rhodobacterales</taxon>
        <taxon>Paracoccaceae</taxon>
        <taxon>Rhodobaculum</taxon>
    </lineage>
</organism>
<dbReference type="InterPro" id="IPR027304">
    <property type="entry name" value="Trigger_fact/SurA_dom_sf"/>
</dbReference>
<evidence type="ECO:0000256" key="8">
    <source>
        <dbReference type="SAM" id="Phobius"/>
    </source>
</evidence>
<keyword evidence="5 8" id="KW-0472">Membrane</keyword>
<dbReference type="Gene3D" id="1.10.4030.10">
    <property type="entry name" value="Porin chaperone SurA, peptide-binding domain"/>
    <property type="match status" value="1"/>
</dbReference>
<evidence type="ECO:0000256" key="3">
    <source>
        <dbReference type="ARBA" id="ARBA00022692"/>
    </source>
</evidence>
<keyword evidence="2" id="KW-1003">Cell membrane</keyword>
<evidence type="ECO:0000259" key="9">
    <source>
        <dbReference type="Pfam" id="PF13145"/>
    </source>
</evidence>
<evidence type="ECO:0000256" key="4">
    <source>
        <dbReference type="ARBA" id="ARBA00022989"/>
    </source>
</evidence>
<dbReference type="InterPro" id="IPR052029">
    <property type="entry name" value="PpiD_chaperone"/>
</dbReference>
<feature type="domain" description="PpiC" evidence="9">
    <location>
        <begin position="247"/>
        <end position="364"/>
    </location>
</feature>
<evidence type="ECO:0000256" key="5">
    <source>
        <dbReference type="ARBA" id="ARBA00023136"/>
    </source>
</evidence>
<reference evidence="10" key="2">
    <citation type="journal article" date="2020" name="Microorganisms">
        <title>Osmotic Adaptation and Compatible Solute Biosynthesis of Phototrophic Bacteria as Revealed from Genome Analyses.</title>
        <authorList>
            <person name="Imhoff J.F."/>
            <person name="Rahn T."/>
            <person name="Kunzel S."/>
            <person name="Keller A."/>
            <person name="Neulinger S.C."/>
        </authorList>
    </citation>
    <scope>NUCLEOTIDE SEQUENCE</scope>
    <source>
        <strain evidence="10">LMG 28126</strain>
    </source>
</reference>
<evidence type="ECO:0000256" key="1">
    <source>
        <dbReference type="ARBA" id="ARBA00004401"/>
    </source>
</evidence>
<dbReference type="GO" id="GO:0003755">
    <property type="term" value="F:peptidyl-prolyl cis-trans isomerase activity"/>
    <property type="evidence" value="ECO:0007669"/>
    <property type="project" value="InterPro"/>
</dbReference>
<feature type="transmembrane region" description="Helical" evidence="8">
    <location>
        <begin position="12"/>
        <end position="31"/>
    </location>
</feature>
<dbReference type="RefSeq" id="WP_201156739.1">
    <property type="nucleotide sequence ID" value="NZ_NHSD01000190.1"/>
</dbReference>
<evidence type="ECO:0000256" key="2">
    <source>
        <dbReference type="ARBA" id="ARBA00022475"/>
    </source>
</evidence>
<comment type="caution">
    <text evidence="10">The sequence shown here is derived from an EMBL/GenBank/DDBJ whole genome shotgun (WGS) entry which is preliminary data.</text>
</comment>
<dbReference type="AlphaFoldDB" id="A0A934WIL4"/>
<dbReference type="PANTHER" id="PTHR47529">
    <property type="entry name" value="PEPTIDYL-PROLYL CIS-TRANS ISOMERASE D"/>
    <property type="match status" value="1"/>
</dbReference>
<name>A0A934WIL4_9RHOB</name>
<proteinExistence type="inferred from homology"/>
<dbReference type="InterPro" id="IPR000297">
    <property type="entry name" value="PPIase_PpiC"/>
</dbReference>